<reference evidence="1" key="1">
    <citation type="submission" date="2018-05" db="EMBL/GenBank/DDBJ databases">
        <authorList>
            <person name="Lanie J.A."/>
            <person name="Ng W.-L."/>
            <person name="Kazmierczak K.M."/>
            <person name="Andrzejewski T.M."/>
            <person name="Davidsen T.M."/>
            <person name="Wayne K.J."/>
            <person name="Tettelin H."/>
            <person name="Glass J.I."/>
            <person name="Rusch D."/>
            <person name="Podicherti R."/>
            <person name="Tsui H.-C.T."/>
            <person name="Winkler M.E."/>
        </authorList>
    </citation>
    <scope>NUCLEOTIDE SEQUENCE</scope>
</reference>
<evidence type="ECO:0000313" key="1">
    <source>
        <dbReference type="EMBL" id="SVD15418.1"/>
    </source>
</evidence>
<organism evidence="1">
    <name type="scientific">marine metagenome</name>
    <dbReference type="NCBI Taxonomy" id="408172"/>
    <lineage>
        <taxon>unclassified sequences</taxon>
        <taxon>metagenomes</taxon>
        <taxon>ecological metagenomes</taxon>
    </lineage>
</organism>
<gene>
    <name evidence="1" type="ORF">METZ01_LOCUS368272</name>
</gene>
<dbReference type="PANTHER" id="PTHR13833:SF71">
    <property type="entry name" value="NHL DOMAIN-CONTAINING PROTEIN"/>
    <property type="match status" value="1"/>
</dbReference>
<dbReference type="Gene3D" id="2.120.10.30">
    <property type="entry name" value="TolB, C-terminal domain"/>
    <property type="match status" value="3"/>
</dbReference>
<protein>
    <submittedName>
        <fullName evidence="1">Uncharacterized protein</fullName>
    </submittedName>
</protein>
<feature type="non-terminal residue" evidence="1">
    <location>
        <position position="1"/>
    </location>
</feature>
<dbReference type="EMBL" id="UINC01132851">
    <property type="protein sequence ID" value="SVD15418.1"/>
    <property type="molecule type" value="Genomic_DNA"/>
</dbReference>
<dbReference type="PANTHER" id="PTHR13833">
    <property type="match status" value="1"/>
</dbReference>
<accession>A0A382T1Z4</accession>
<sequence length="306" mass="32560">GSSGSTDGTGTAAKFYKPIEVIFVGGNLYVADTYNNKIRKIVISTGVVTTFAGSTQGFQDGTGTSAKFYRPRQITSDGTNLYVGDHLNHKIRKIVISTGAVTTLAGSGAGFQDGTGTAASFDKPMGITTDGTNLYVAEYNNHTIRKIVISSGVVTTFAGSTSSGSTDATGTSARFKNPLAITSYGTNLYVADYNNHKIRKIALRKTATANVELHNLDDDTDVTVNLASSDTGEGTVNPATLTFTENNWNTARTVTVTGVNDSDRDRHKYYKINLSGAQSWEYCANENGTCSFSGTKTVRYGKNGTY</sequence>
<dbReference type="AlphaFoldDB" id="A0A382T1Z4"/>
<name>A0A382T1Z4_9ZZZZ</name>
<feature type="non-terminal residue" evidence="1">
    <location>
        <position position="306"/>
    </location>
</feature>
<dbReference type="InterPro" id="IPR011042">
    <property type="entry name" value="6-blade_b-propeller_TolB-like"/>
</dbReference>
<proteinExistence type="predicted"/>
<dbReference type="SUPFAM" id="SSF63825">
    <property type="entry name" value="YWTD domain"/>
    <property type="match status" value="1"/>
</dbReference>